<evidence type="ECO:0000256" key="3">
    <source>
        <dbReference type="ARBA" id="ARBA00022787"/>
    </source>
</evidence>
<dbReference type="InterPro" id="IPR003593">
    <property type="entry name" value="AAA+_ATPase"/>
</dbReference>
<evidence type="ECO:0000313" key="7">
    <source>
        <dbReference type="EMBL" id="KIX97196.1"/>
    </source>
</evidence>
<feature type="compositionally biased region" description="Basic and acidic residues" evidence="5">
    <location>
        <begin position="1015"/>
        <end position="1030"/>
    </location>
</feature>
<dbReference type="Pfam" id="PF24581">
    <property type="entry name" value="DUF7608"/>
    <property type="match status" value="1"/>
</dbReference>
<proteinExistence type="predicted"/>
<feature type="region of interest" description="Disordered" evidence="5">
    <location>
        <begin position="998"/>
        <end position="1030"/>
    </location>
</feature>
<sequence>MHSTLQAELRFSQIICSSCRHCARQQSRNSRRPFSTAPRLRTSQKPSTSIGSLGSRGVGDDSNSHGATRVEVARDSGPLEEEPTPTHQHRLGPHENPIVQTADDARAKDFYGSPAKRRLRNRMNKDEETEYQAPEWFMDSNVTIFGSGSLAPSTPSRIKTVAADLLTGEPLEQSSSPDSGGAPPHGSDGKGSDPSIHNSLGNTTVTEDKLEQAETLPPTRPSSMLSRYYVVDEQYEEVMRTARGLMQVSQNQNPQNGAESFRDHLHLQYAGKDGDLLLDHLVQDIARQLGCDLMVVDAQDIADLIHRNHTNQSTAKAGRMLSYDVLSTAFPDLSEHNSSNEAQDVDEDDGDIEDMMDDMDSSPSSPRIGMPMFIGRPTAILKTIIGQIPELGDGMRSEAPRGTLRMWPDFTDPQKPRDEHGALSGLIYKLLKGFSDRRTAAGPSGKEHISDSERQREAAAERNGVPKGGAIVHVRDFKAIQSLGMGRSFLNNLHRQLAQKRSKGECVLLIGTDSAREDQEPFTRELINESQSGVQDGKSQNIVLTPVLPNTSSKLALLHDRKQRISTVNMRHLWETLRYWKPSIFAHLESGFWRSDFSDRITRSDRSCLEGQVWNHQYVQRLATYIAGAVSSNQDGETDTSTTTEQPQPIISAATSHLNHSDKTKIRWAEKQLKEAKKEVPERHMSKDDRLARIRASASKYEKRLMGGIVEAKNINTTFNDVHMPVETIDTLQTLTTLSLIRPEAFKYGVLASDKIPGLLLYGPPGTGKTLAAKAVAKESGATMLEVSAADINDMYVGEGEKNVKALFSLARKLSPCVVFLDEADAMFSARSNQGRRVSHRELLNQFLKEWDGMSNDSGSAFIMVATNRPMDLDDAVLRRLPRRLLVDLPREPDRLEILKIHLRNENLGEDVDLQDLAKKTPFYSGSDLKNVAVAAALNCVKEENELAKQHKGEEPYQHPERRTLTKKHFDQALDEISASISEDMSSLRDIKKFDEQFGDKRGKKKKAPRLGFPTEKEHEKARDTVKVRD</sequence>
<dbReference type="SUPFAM" id="SSF52540">
    <property type="entry name" value="P-loop containing nucleoside triphosphate hydrolases"/>
    <property type="match status" value="1"/>
</dbReference>
<dbReference type="Proteomes" id="UP000053411">
    <property type="component" value="Unassembled WGS sequence"/>
</dbReference>
<feature type="compositionally biased region" description="Polar residues" evidence="5">
    <location>
        <begin position="41"/>
        <end position="52"/>
    </location>
</feature>
<reference evidence="7 8" key="1">
    <citation type="submission" date="2015-01" db="EMBL/GenBank/DDBJ databases">
        <title>The Genome Sequence of Fonsecaea multimorphosa CBS 102226.</title>
        <authorList>
            <consortium name="The Broad Institute Genomics Platform"/>
            <person name="Cuomo C."/>
            <person name="de Hoog S."/>
            <person name="Gorbushina A."/>
            <person name="Stielow B."/>
            <person name="Teixiera M."/>
            <person name="Abouelleil A."/>
            <person name="Chapman S.B."/>
            <person name="Priest M."/>
            <person name="Young S.K."/>
            <person name="Wortman J."/>
            <person name="Nusbaum C."/>
            <person name="Birren B."/>
        </authorList>
    </citation>
    <scope>NUCLEOTIDE SEQUENCE [LARGE SCALE GENOMIC DNA]</scope>
    <source>
        <strain evidence="7 8">CBS 102226</strain>
    </source>
</reference>
<keyword evidence="2" id="KW-0547">Nucleotide-binding</keyword>
<keyword evidence="3" id="KW-0496">Mitochondrion</keyword>
<feature type="region of interest" description="Disordered" evidence="5">
    <location>
        <begin position="439"/>
        <end position="464"/>
    </location>
</feature>
<feature type="region of interest" description="Disordered" evidence="5">
    <location>
        <begin position="25"/>
        <end position="129"/>
    </location>
</feature>
<feature type="compositionally biased region" description="Acidic residues" evidence="5">
    <location>
        <begin position="343"/>
        <end position="360"/>
    </location>
</feature>
<gene>
    <name evidence="7" type="ORF">Z520_07310</name>
</gene>
<evidence type="ECO:0000256" key="2">
    <source>
        <dbReference type="ARBA" id="ARBA00022741"/>
    </source>
</evidence>
<dbReference type="InterPro" id="IPR041569">
    <property type="entry name" value="AAA_lid_3"/>
</dbReference>
<dbReference type="GeneID" id="27713056"/>
<keyword evidence="8" id="KW-1185">Reference proteome</keyword>
<dbReference type="InterPro" id="IPR003959">
    <property type="entry name" value="ATPase_AAA_core"/>
</dbReference>
<evidence type="ECO:0000256" key="4">
    <source>
        <dbReference type="ARBA" id="ARBA00022840"/>
    </source>
</evidence>
<feature type="compositionally biased region" description="Basic and acidic residues" evidence="5">
    <location>
        <begin position="439"/>
        <end position="460"/>
    </location>
</feature>
<dbReference type="SMART" id="SM00382">
    <property type="entry name" value="AAA"/>
    <property type="match status" value="1"/>
</dbReference>
<organism evidence="7 8">
    <name type="scientific">Fonsecaea multimorphosa CBS 102226</name>
    <dbReference type="NCBI Taxonomy" id="1442371"/>
    <lineage>
        <taxon>Eukaryota</taxon>
        <taxon>Fungi</taxon>
        <taxon>Dikarya</taxon>
        <taxon>Ascomycota</taxon>
        <taxon>Pezizomycotina</taxon>
        <taxon>Eurotiomycetes</taxon>
        <taxon>Chaetothyriomycetidae</taxon>
        <taxon>Chaetothyriales</taxon>
        <taxon>Herpotrichiellaceae</taxon>
        <taxon>Fonsecaea</taxon>
    </lineage>
</organism>
<evidence type="ECO:0000259" key="6">
    <source>
        <dbReference type="SMART" id="SM00382"/>
    </source>
</evidence>
<dbReference type="AlphaFoldDB" id="A0A0D2IJF5"/>
<dbReference type="GO" id="GO:0005741">
    <property type="term" value="C:mitochondrial outer membrane"/>
    <property type="evidence" value="ECO:0007669"/>
    <property type="project" value="UniProtKB-SubCell"/>
</dbReference>
<dbReference type="Gene3D" id="1.10.8.60">
    <property type="match status" value="1"/>
</dbReference>
<dbReference type="Pfam" id="PF17862">
    <property type="entry name" value="AAA_lid_3"/>
    <property type="match status" value="1"/>
</dbReference>
<keyword evidence="4" id="KW-0067">ATP-binding</keyword>
<comment type="subcellular location">
    <subcellularLocation>
        <location evidence="1">Mitochondrion outer membrane</location>
        <topology evidence="1">Single-pass membrane protein</topology>
    </subcellularLocation>
</comment>
<evidence type="ECO:0000256" key="1">
    <source>
        <dbReference type="ARBA" id="ARBA00004572"/>
    </source>
</evidence>
<dbReference type="STRING" id="1442371.A0A0D2IJF5"/>
<dbReference type="CDD" id="cd19481">
    <property type="entry name" value="RecA-like_protease"/>
    <property type="match status" value="1"/>
</dbReference>
<dbReference type="PANTHER" id="PTHR45644">
    <property type="entry name" value="AAA ATPASE, PUTATIVE (AFU_ORTHOLOGUE AFUA_2G12920)-RELATED-RELATED"/>
    <property type="match status" value="1"/>
</dbReference>
<keyword evidence="3" id="KW-0472">Membrane</keyword>
<dbReference type="InterPro" id="IPR056027">
    <property type="entry name" value="DUF7608"/>
</dbReference>
<feature type="domain" description="AAA+ ATPase" evidence="6">
    <location>
        <begin position="755"/>
        <end position="891"/>
    </location>
</feature>
<dbReference type="PANTHER" id="PTHR45644:SF56">
    <property type="entry name" value="AAA ATPASE, PUTATIVE (AFU_ORTHOLOGUE AFUA_2G12920)-RELATED"/>
    <property type="match status" value="1"/>
</dbReference>
<keyword evidence="3" id="KW-1000">Mitochondrion outer membrane</keyword>
<dbReference type="VEuPathDB" id="FungiDB:Z520_07310"/>
<dbReference type="Gene3D" id="3.40.50.300">
    <property type="entry name" value="P-loop containing nucleotide triphosphate hydrolases"/>
    <property type="match status" value="1"/>
</dbReference>
<feature type="region of interest" description="Disordered" evidence="5">
    <location>
        <begin position="333"/>
        <end position="369"/>
    </location>
</feature>
<dbReference type="OrthoDB" id="39734at2759"/>
<dbReference type="GO" id="GO:0005524">
    <property type="term" value="F:ATP binding"/>
    <property type="evidence" value="ECO:0007669"/>
    <property type="project" value="UniProtKB-KW"/>
</dbReference>
<accession>A0A0D2IJF5</accession>
<name>A0A0D2IJF5_9EURO</name>
<dbReference type="InterPro" id="IPR027417">
    <property type="entry name" value="P-loop_NTPase"/>
</dbReference>
<evidence type="ECO:0000256" key="5">
    <source>
        <dbReference type="SAM" id="MobiDB-lite"/>
    </source>
</evidence>
<evidence type="ECO:0000313" key="8">
    <source>
        <dbReference type="Proteomes" id="UP000053411"/>
    </source>
</evidence>
<protein>
    <recommendedName>
        <fullName evidence="6">AAA+ ATPase domain-containing protein</fullName>
    </recommendedName>
</protein>
<dbReference type="Pfam" id="PF00004">
    <property type="entry name" value="AAA"/>
    <property type="match status" value="1"/>
</dbReference>
<dbReference type="GO" id="GO:0016887">
    <property type="term" value="F:ATP hydrolysis activity"/>
    <property type="evidence" value="ECO:0007669"/>
    <property type="project" value="InterPro"/>
</dbReference>
<dbReference type="EMBL" id="KN848075">
    <property type="protein sequence ID" value="KIX97196.1"/>
    <property type="molecule type" value="Genomic_DNA"/>
</dbReference>
<feature type="region of interest" description="Disordered" evidence="5">
    <location>
        <begin position="170"/>
        <end position="202"/>
    </location>
</feature>
<dbReference type="RefSeq" id="XP_016631319.1">
    <property type="nucleotide sequence ID" value="XM_016777809.1"/>
</dbReference>
<dbReference type="InterPro" id="IPR051701">
    <property type="entry name" value="Mito_OM_Translocase_MSP1"/>
</dbReference>